<dbReference type="Proteomes" id="UP000501168">
    <property type="component" value="Chromosome"/>
</dbReference>
<name>A0A6G9ID75_9GAMM</name>
<evidence type="ECO:0000313" key="2">
    <source>
        <dbReference type="Proteomes" id="UP000501168"/>
    </source>
</evidence>
<accession>A0A6G9ID75</accession>
<proteinExistence type="predicted"/>
<reference evidence="1 2" key="1">
    <citation type="submission" date="2020-03" db="EMBL/GenBank/DDBJ databases">
        <title>Complete genome sequence of Orbus sp. IPMB12 (BCRC 80908).</title>
        <authorList>
            <person name="Lo W.-S."/>
            <person name="Chang T.-H."/>
            <person name="Kuo C.-H."/>
        </authorList>
    </citation>
    <scope>NUCLEOTIDE SEQUENCE [LARGE SCALE GENOMIC DNA]</scope>
    <source>
        <strain evidence="1 2">IPMB12</strain>
    </source>
</reference>
<gene>
    <name evidence="1" type="ORF">IPMB12_11115</name>
</gene>
<protein>
    <submittedName>
        <fullName evidence="1">Uncharacterized protein</fullName>
    </submittedName>
</protein>
<organism evidence="1 2">
    <name type="scientific">Zophobihabitans entericus</name>
    <dbReference type="NCBI Taxonomy" id="1635327"/>
    <lineage>
        <taxon>Bacteria</taxon>
        <taxon>Pseudomonadati</taxon>
        <taxon>Pseudomonadota</taxon>
        <taxon>Gammaproteobacteria</taxon>
        <taxon>Orbales</taxon>
        <taxon>Orbaceae</taxon>
        <taxon>Zophobihabitans</taxon>
    </lineage>
</organism>
<evidence type="ECO:0000313" key="1">
    <source>
        <dbReference type="EMBL" id="QIQ22188.1"/>
    </source>
</evidence>
<dbReference type="InParanoid" id="A0A6G9ID75"/>
<sequence length="73" mass="8367">MSIQIPQGCLEYPDTEELIEQCHALIDVIDGSEHSRSKEVLFTLLKEKLTILRDCYQVEIGKKEFIMVSSPIN</sequence>
<keyword evidence="2" id="KW-1185">Reference proteome</keyword>
<dbReference type="RefSeq" id="WP_166917485.1">
    <property type="nucleotide sequence ID" value="NZ_CP050253.1"/>
</dbReference>
<dbReference type="AlphaFoldDB" id="A0A6G9ID75"/>
<dbReference type="KEGG" id="orb:IPMB12_11115"/>
<dbReference type="EMBL" id="CP050253">
    <property type="protein sequence ID" value="QIQ22188.1"/>
    <property type="molecule type" value="Genomic_DNA"/>
</dbReference>